<dbReference type="AlphaFoldDB" id="A0A2T3HSZ9"/>
<gene>
    <name evidence="2" type="ORF">C0W81_18825</name>
</gene>
<evidence type="ECO:0000313" key="3">
    <source>
        <dbReference type="Proteomes" id="UP000241858"/>
    </source>
</evidence>
<dbReference type="CDD" id="cd21173">
    <property type="entry name" value="NucC-like"/>
    <property type="match status" value="1"/>
</dbReference>
<dbReference type="RefSeq" id="WP_061000343.1">
    <property type="nucleotide sequence ID" value="NZ_LNQZ01000032.1"/>
</dbReference>
<name>A0A2T3HSZ9_9GAMM</name>
<dbReference type="OrthoDB" id="3765434at2"/>
<dbReference type="EMBL" id="PYLY01000058">
    <property type="protein sequence ID" value="PST97837.1"/>
    <property type="molecule type" value="Genomic_DNA"/>
</dbReference>
<evidence type="ECO:0000259" key="1">
    <source>
        <dbReference type="Pfam" id="PF20247"/>
    </source>
</evidence>
<dbReference type="Pfam" id="PF20247">
    <property type="entry name" value="DUF6602"/>
    <property type="match status" value="1"/>
</dbReference>
<evidence type="ECO:0000313" key="2">
    <source>
        <dbReference type="EMBL" id="PST97837.1"/>
    </source>
</evidence>
<dbReference type="InterPro" id="IPR046537">
    <property type="entry name" value="DUF6602"/>
</dbReference>
<accession>A0A2T3HSZ9</accession>
<protein>
    <recommendedName>
        <fullName evidence="1">DUF6602 domain-containing protein</fullName>
    </recommendedName>
</protein>
<comment type="caution">
    <text evidence="2">The sequence shown here is derived from an EMBL/GenBank/DDBJ whole genome shotgun (WGS) entry which is preliminary data.</text>
</comment>
<organism evidence="2 3">
    <name type="scientific">Photobacterium aquimaris</name>
    <dbReference type="NCBI Taxonomy" id="512643"/>
    <lineage>
        <taxon>Bacteria</taxon>
        <taxon>Pseudomonadati</taxon>
        <taxon>Pseudomonadota</taxon>
        <taxon>Gammaproteobacteria</taxon>
        <taxon>Vibrionales</taxon>
        <taxon>Vibrionaceae</taxon>
        <taxon>Photobacterium</taxon>
    </lineage>
</organism>
<dbReference type="Proteomes" id="UP000241858">
    <property type="component" value="Unassembled WGS sequence"/>
</dbReference>
<feature type="domain" description="DUF6602" evidence="1">
    <location>
        <begin position="20"/>
        <end position="124"/>
    </location>
</feature>
<reference evidence="2 3" key="1">
    <citation type="submission" date="2018-03" db="EMBL/GenBank/DDBJ databases">
        <title>Whole genome sequencing of Histamine producing bacteria.</title>
        <authorList>
            <person name="Butler K."/>
        </authorList>
    </citation>
    <scope>NUCLEOTIDE SEQUENCE [LARGE SCALE GENOMIC DNA]</scope>
    <source>
        <strain evidence="2 3">DSM 23343</strain>
    </source>
</reference>
<sequence>MNIEQIFNEISIQMRSDFERSRNALSHAGLKGASNEDVVKSFLKQYLPRNLEISSGMVVDSKGGISRQMDIIIHDAAKTPIFFQSAETRVIPVECVYAVIEVKAFLDKSELEKSFENMKSVKSLEKVAFFDPKSVIVRSHKLYGKDWRHWPISHFVFAFDSPNLESVHSNLKQIEIGHEVHKRIDTVCILNKGVILNQTAEGNFTALPEPQSRLVVSHTQKPLLFFYTVISMVLNQAEMSSFNIQPYLGEIRF</sequence>
<proteinExistence type="predicted"/>